<organism evidence="2 3">
    <name type="scientific">Brachyspira intermedia (strain ATCC 51140 / PWS/A)</name>
    <name type="common">Serpulina intermedia</name>
    <dbReference type="NCBI Taxonomy" id="1045858"/>
    <lineage>
        <taxon>Bacteria</taxon>
        <taxon>Pseudomonadati</taxon>
        <taxon>Spirochaetota</taxon>
        <taxon>Spirochaetia</taxon>
        <taxon>Brachyspirales</taxon>
        <taxon>Brachyspiraceae</taxon>
        <taxon>Brachyspira</taxon>
    </lineage>
</organism>
<keyword evidence="1" id="KW-1133">Transmembrane helix</keyword>
<evidence type="ECO:0000313" key="3">
    <source>
        <dbReference type="Proteomes" id="UP000008522"/>
    </source>
</evidence>
<dbReference type="AlphaFoldDB" id="G0EM74"/>
<gene>
    <name evidence="2" type="ordered locus">Bint_1020</name>
</gene>
<keyword evidence="3" id="KW-1185">Reference proteome</keyword>
<reference evidence="2 3" key="1">
    <citation type="journal article" date="2011" name="BMC Genomics">
        <title>Complete genome sequence of Brachyspira intermedia reveals unique genomic features in Brachyspira species and phage-mediated horizontal gene transfer.</title>
        <authorList>
            <person name="Hafstrom T."/>
            <person name="Jansson D.S."/>
            <person name="Segerman B."/>
        </authorList>
    </citation>
    <scope>NUCLEOTIDE SEQUENCE [LARGE SCALE GENOMIC DNA]</scope>
    <source>
        <strain evidence="3">ATCC 51140 / PWS/A</strain>
    </source>
</reference>
<dbReference type="RefSeq" id="WP_014487478.1">
    <property type="nucleotide sequence ID" value="NC_017243.1"/>
</dbReference>
<evidence type="ECO:0000313" key="2">
    <source>
        <dbReference type="EMBL" id="AEM21643.1"/>
    </source>
</evidence>
<feature type="transmembrane region" description="Helical" evidence="1">
    <location>
        <begin position="6"/>
        <end position="26"/>
    </location>
</feature>
<name>G0EM74_BRAIP</name>
<evidence type="ECO:0000256" key="1">
    <source>
        <dbReference type="SAM" id="Phobius"/>
    </source>
</evidence>
<keyword evidence="1" id="KW-0812">Transmembrane</keyword>
<proteinExistence type="predicted"/>
<dbReference type="EMBL" id="CP002874">
    <property type="protein sequence ID" value="AEM21643.1"/>
    <property type="molecule type" value="Genomic_DNA"/>
</dbReference>
<dbReference type="GeneID" id="44969573"/>
<dbReference type="OrthoDB" id="308016at2"/>
<protein>
    <submittedName>
        <fullName evidence="2">Uncharacterized protein</fullName>
    </submittedName>
</protein>
<dbReference type="KEGG" id="bip:Bint_1020"/>
<dbReference type="HOGENOM" id="CLU_1737037_0_0_12"/>
<dbReference type="Proteomes" id="UP000008522">
    <property type="component" value="Chromosome"/>
</dbReference>
<accession>G0EM74</accession>
<dbReference type="PATRIC" id="fig|1045858.4.peg.1020"/>
<sequence>MYIYKYVLFVLFIFSFDLYCFTGVNITDSFYSKSYIDDGVTDINDIVFEDYSINLNTIGFPMLSNFFILKDKFPILSIFYNLYDFIGYDKSIKTYIMHLDFFRTFKTIEWNCLDINKNISFSFSYSSSMNVNYNSIIRDLSASCSRFCMDTNILLGIHFFL</sequence>
<keyword evidence="1" id="KW-0472">Membrane</keyword>